<reference evidence="1" key="1">
    <citation type="submission" date="2022-12" db="EMBL/GenBank/DDBJ databases">
        <authorList>
            <person name="Petersen C."/>
        </authorList>
    </citation>
    <scope>NUCLEOTIDE SEQUENCE</scope>
    <source>
        <strain evidence="1">IBT 15544</strain>
    </source>
</reference>
<dbReference type="Proteomes" id="UP001150904">
    <property type="component" value="Unassembled WGS sequence"/>
</dbReference>
<dbReference type="OrthoDB" id="10408405at2759"/>
<dbReference type="EMBL" id="JAPQKR010000005">
    <property type="protein sequence ID" value="KAJ5215237.1"/>
    <property type="molecule type" value="Genomic_DNA"/>
</dbReference>
<protein>
    <submittedName>
        <fullName evidence="1">Uncharacterized protein</fullName>
    </submittedName>
</protein>
<evidence type="ECO:0000313" key="1">
    <source>
        <dbReference type="EMBL" id="KAJ5215237.1"/>
    </source>
</evidence>
<keyword evidence="2" id="KW-1185">Reference proteome</keyword>
<reference evidence="1" key="2">
    <citation type="journal article" date="2023" name="IMA Fungus">
        <title>Comparative genomic study of the Penicillium genus elucidates a diverse pangenome and 15 lateral gene transfer events.</title>
        <authorList>
            <person name="Petersen C."/>
            <person name="Sorensen T."/>
            <person name="Nielsen M.R."/>
            <person name="Sondergaard T.E."/>
            <person name="Sorensen J.L."/>
            <person name="Fitzpatrick D.A."/>
            <person name="Frisvad J.C."/>
            <person name="Nielsen K.L."/>
        </authorList>
    </citation>
    <scope>NUCLEOTIDE SEQUENCE</scope>
    <source>
        <strain evidence="1">IBT 15544</strain>
    </source>
</reference>
<proteinExistence type="predicted"/>
<dbReference type="RefSeq" id="XP_058311050.1">
    <property type="nucleotide sequence ID" value="XM_058448706.1"/>
</dbReference>
<accession>A0A9W9TA54</accession>
<dbReference type="GeneID" id="83176007"/>
<organism evidence="1 2">
    <name type="scientific">Penicillium cinerascens</name>
    <dbReference type="NCBI Taxonomy" id="70096"/>
    <lineage>
        <taxon>Eukaryota</taxon>
        <taxon>Fungi</taxon>
        <taxon>Dikarya</taxon>
        <taxon>Ascomycota</taxon>
        <taxon>Pezizomycotina</taxon>
        <taxon>Eurotiomycetes</taxon>
        <taxon>Eurotiomycetidae</taxon>
        <taxon>Eurotiales</taxon>
        <taxon>Aspergillaceae</taxon>
        <taxon>Penicillium</taxon>
    </lineage>
</organism>
<sequence>MAGDHLQPQQYEVQRCRRAVLALIAKIRHCNEVELQELLKSIRNANSLAEAKQQALDLDYC</sequence>
<name>A0A9W9TA54_9EURO</name>
<evidence type="ECO:0000313" key="2">
    <source>
        <dbReference type="Proteomes" id="UP001150904"/>
    </source>
</evidence>
<gene>
    <name evidence="1" type="ORF">N7498_001644</name>
</gene>
<dbReference type="AlphaFoldDB" id="A0A9W9TA54"/>
<comment type="caution">
    <text evidence="1">The sequence shown here is derived from an EMBL/GenBank/DDBJ whole genome shotgun (WGS) entry which is preliminary data.</text>
</comment>